<evidence type="ECO:0000313" key="5">
    <source>
        <dbReference type="EMBL" id="QYO77647.1"/>
    </source>
</evidence>
<feature type="domain" description="FAD/NAD(P)-binding" evidence="4">
    <location>
        <begin position="119"/>
        <end position="218"/>
    </location>
</feature>
<dbReference type="InterPro" id="IPR050097">
    <property type="entry name" value="Ferredoxin-NADP_redctase_2"/>
</dbReference>
<dbReference type="EMBL" id="CP080590">
    <property type="protein sequence ID" value="QYO77647.1"/>
    <property type="molecule type" value="Genomic_DNA"/>
</dbReference>
<evidence type="ECO:0000259" key="4">
    <source>
        <dbReference type="Pfam" id="PF07992"/>
    </source>
</evidence>
<sequence>MRRQVSAYPTVHFINDGAVDASKDSGGVNVALAGGSIVSGSRLLLAFGVSDILPSIPGLAERWGKSVLHCPYCHGYEVSRQQLGVLNVSAMSLQQALLVSDWGPTTFYANGAELDPLGIEQLKRRDIEIEMEPVAGLVGEQDKLSAIHFVDGRSRPLEALFISPQVALNSNIASLIDCEIREAPNGHFIAVDDMMMTTVQGVYAAGDIARTSHNISFACADGVAAAMAIHRSLVLQS</sequence>
<dbReference type="Pfam" id="PF07992">
    <property type="entry name" value="Pyr_redox_2"/>
    <property type="match status" value="1"/>
</dbReference>
<reference evidence="5 6" key="1">
    <citation type="submission" date="2021-08" db="EMBL/GenBank/DDBJ databases">
        <title>Devosia salina sp. nov., isolated from the South China Sea sediment.</title>
        <authorList>
            <person name="Zhou Z."/>
        </authorList>
    </citation>
    <scope>NUCLEOTIDE SEQUENCE [LARGE SCALE GENOMIC DNA]</scope>
    <source>
        <strain evidence="5 6">SCS-3</strain>
    </source>
</reference>
<gene>
    <name evidence="5" type="ORF">K1X15_03495</name>
</gene>
<keyword evidence="3" id="KW-0560">Oxidoreductase</keyword>
<evidence type="ECO:0000313" key="6">
    <source>
        <dbReference type="Proteomes" id="UP000825799"/>
    </source>
</evidence>
<dbReference type="PANTHER" id="PTHR48105">
    <property type="entry name" value="THIOREDOXIN REDUCTASE 1-RELATED-RELATED"/>
    <property type="match status" value="1"/>
</dbReference>
<accession>A0ABX8WLT2</accession>
<evidence type="ECO:0000256" key="1">
    <source>
        <dbReference type="ARBA" id="ARBA00018719"/>
    </source>
</evidence>
<keyword evidence="6" id="KW-1185">Reference proteome</keyword>
<name>A0ABX8WLT2_9HYPH</name>
<dbReference type="InterPro" id="IPR036188">
    <property type="entry name" value="FAD/NAD-bd_sf"/>
</dbReference>
<dbReference type="InterPro" id="IPR023753">
    <property type="entry name" value="FAD/NAD-binding_dom"/>
</dbReference>
<organism evidence="5 6">
    <name type="scientific">Devosia salina</name>
    <dbReference type="NCBI Taxonomy" id="2860336"/>
    <lineage>
        <taxon>Bacteria</taxon>
        <taxon>Pseudomonadati</taxon>
        <taxon>Pseudomonadota</taxon>
        <taxon>Alphaproteobacteria</taxon>
        <taxon>Hyphomicrobiales</taxon>
        <taxon>Devosiaceae</taxon>
        <taxon>Devosia</taxon>
    </lineage>
</organism>
<protein>
    <recommendedName>
        <fullName evidence="1">Thioredoxin reductase</fullName>
    </recommendedName>
</protein>
<evidence type="ECO:0000256" key="3">
    <source>
        <dbReference type="ARBA" id="ARBA00023002"/>
    </source>
</evidence>
<dbReference type="Proteomes" id="UP000825799">
    <property type="component" value="Chromosome"/>
</dbReference>
<dbReference type="SUPFAM" id="SSF51905">
    <property type="entry name" value="FAD/NAD(P)-binding domain"/>
    <property type="match status" value="1"/>
</dbReference>
<evidence type="ECO:0000256" key="2">
    <source>
        <dbReference type="ARBA" id="ARBA00022630"/>
    </source>
</evidence>
<dbReference type="PRINTS" id="PR00368">
    <property type="entry name" value="FADPNR"/>
</dbReference>
<keyword evidence="2" id="KW-0285">Flavoprotein</keyword>
<dbReference type="Gene3D" id="3.50.50.60">
    <property type="entry name" value="FAD/NAD(P)-binding domain"/>
    <property type="match status" value="2"/>
</dbReference>
<dbReference type="PRINTS" id="PR00469">
    <property type="entry name" value="PNDRDTASEII"/>
</dbReference>
<dbReference type="RefSeq" id="WP_220306101.1">
    <property type="nucleotide sequence ID" value="NZ_CP080590.1"/>
</dbReference>
<proteinExistence type="predicted"/>